<keyword evidence="1" id="KW-0472">Membrane</keyword>
<dbReference type="RefSeq" id="WP_129725596.1">
    <property type="nucleotide sequence ID" value="NZ_CP101807.1"/>
</dbReference>
<dbReference type="AlphaFoldDB" id="A0A449B2J0"/>
<protein>
    <submittedName>
        <fullName evidence="2">Uncharacterized protein</fullName>
    </submittedName>
</protein>
<reference evidence="2 3" key="1">
    <citation type="submission" date="2019-01" db="EMBL/GenBank/DDBJ databases">
        <authorList>
            <consortium name="Pathogen Informatics"/>
        </authorList>
    </citation>
    <scope>NUCLEOTIDE SEQUENCE [LARGE SCALE GENOMIC DNA]</scope>
    <source>
        <strain evidence="2 3">NCTC10181</strain>
    </source>
</reference>
<organism evidence="2 3">
    <name type="scientific">Mycoplasmopsis citelli</name>
    <dbReference type="NCBI Taxonomy" id="171281"/>
    <lineage>
        <taxon>Bacteria</taxon>
        <taxon>Bacillati</taxon>
        <taxon>Mycoplasmatota</taxon>
        <taxon>Mycoplasmoidales</taxon>
        <taxon>Metamycoplasmataceae</taxon>
        <taxon>Mycoplasmopsis</taxon>
    </lineage>
</organism>
<gene>
    <name evidence="2" type="ORF">NCTC10181_00658</name>
</gene>
<accession>A0A449B2J0</accession>
<feature type="transmembrane region" description="Helical" evidence="1">
    <location>
        <begin position="80"/>
        <end position="102"/>
    </location>
</feature>
<dbReference type="EMBL" id="LR215036">
    <property type="protein sequence ID" value="VEU74796.1"/>
    <property type="molecule type" value="Genomic_DNA"/>
</dbReference>
<keyword evidence="1" id="KW-1133">Transmembrane helix</keyword>
<evidence type="ECO:0000313" key="3">
    <source>
        <dbReference type="Proteomes" id="UP000290985"/>
    </source>
</evidence>
<keyword evidence="1" id="KW-0812">Transmembrane</keyword>
<keyword evidence="3" id="KW-1185">Reference proteome</keyword>
<evidence type="ECO:0000313" key="2">
    <source>
        <dbReference type="EMBL" id="VEU74796.1"/>
    </source>
</evidence>
<feature type="transmembrane region" description="Helical" evidence="1">
    <location>
        <begin position="38"/>
        <end position="56"/>
    </location>
</feature>
<evidence type="ECO:0000256" key="1">
    <source>
        <dbReference type="SAM" id="Phobius"/>
    </source>
</evidence>
<dbReference type="KEGG" id="mcit:NCTC10181_00658"/>
<dbReference type="Proteomes" id="UP000290985">
    <property type="component" value="Chromosome"/>
</dbReference>
<sequence length="105" mass="11505">MIKEITRFFENKDDFGVDSIVKPIKSLGRSIIEVVGPLFFYAIALALIGVGFWMYYKASKKVSETKGSDKKDAKDSAKNALLMVALGFVVLLVAGIITAIILKAF</sequence>
<proteinExistence type="predicted"/>
<name>A0A449B2J0_9BACT</name>